<evidence type="ECO:0000256" key="1">
    <source>
        <dbReference type="SAM" id="MobiDB-lite"/>
    </source>
</evidence>
<dbReference type="Gene3D" id="2.60.40.3440">
    <property type="match status" value="1"/>
</dbReference>
<feature type="region of interest" description="Disordered" evidence="1">
    <location>
        <begin position="21"/>
        <end position="42"/>
    </location>
</feature>
<sequence>MRIRHVTALLAVPVFVAATATSCSSPSGTDDGSGGPELSTSAGQQLTLSPAQLLAATGGKTPVAYAEPAHGRLEYAAGGAVTYTPDEGFTGTDEFTVTTTDAVKTYAADSPPITTVGDIAVQSSAYGSAIAAVPGDADAVYGLTDRGPNVDGRTDDEKVLPKPDFHPQIGLLRLRDGTATLEKSITLAGRDGEPLVGLVDPTANTGEKLVTIDGAPLPTSDHGLDTEGLVALPDGTFWVSDEYGPFVVHFDANGKELERLSPFDGTLPRELSLRGPNQGMEGLTVTPDGSTLVGIMQSAIKTPGLQGPAKSVPVTRIVAIDLATKAVREYLYPLANPGETKVAVSEITALSNTTFLIDERDGELQPGGDKKIYIADIARATDVGPAAKVAGATYLADAGGLQIDGKAIETAVGVTDDAAAVAKLASLGITPASKELELDIGELVTSLNDKGEFFGHDKIEGIATPDGGTTLIIANDSDFGLAGIDSGQPPLKLKAKTLANGRPDTGELLVVDTSKLPATTSQTTVSIRVGSS</sequence>
<feature type="domain" description="Phytase-like" evidence="3">
    <location>
        <begin position="128"/>
        <end position="479"/>
    </location>
</feature>
<evidence type="ECO:0000259" key="3">
    <source>
        <dbReference type="Pfam" id="PF13449"/>
    </source>
</evidence>
<feature type="compositionally biased region" description="Low complexity" evidence="1">
    <location>
        <begin position="21"/>
        <end position="30"/>
    </location>
</feature>
<dbReference type="SUPFAM" id="SSF63829">
    <property type="entry name" value="Calcium-dependent phosphotriesterase"/>
    <property type="match status" value="1"/>
</dbReference>
<dbReference type="InterPro" id="IPR027372">
    <property type="entry name" value="Phytase-like_dom"/>
</dbReference>
<evidence type="ECO:0000256" key="2">
    <source>
        <dbReference type="SAM" id="SignalP"/>
    </source>
</evidence>
<dbReference type="PROSITE" id="PS51257">
    <property type="entry name" value="PROKAR_LIPOPROTEIN"/>
    <property type="match status" value="1"/>
</dbReference>
<dbReference type="PANTHER" id="PTHR37957:SF1">
    <property type="entry name" value="PHYTASE-LIKE DOMAIN-CONTAINING PROTEIN"/>
    <property type="match status" value="1"/>
</dbReference>
<reference evidence="4" key="1">
    <citation type="submission" date="2022-12" db="EMBL/GenBank/DDBJ databases">
        <authorList>
            <person name="Deng Y."/>
            <person name="Zhang Y.-Q."/>
        </authorList>
    </citation>
    <scope>NUCLEOTIDE SEQUENCE</scope>
    <source>
        <strain evidence="4">CPCC 205372</strain>
    </source>
</reference>
<dbReference type="RefSeq" id="WP_269894817.1">
    <property type="nucleotide sequence ID" value="NZ_JAPZPY010000006.1"/>
</dbReference>
<comment type="caution">
    <text evidence="4">The sequence shown here is derived from an EMBL/GenBank/DDBJ whole genome shotgun (WGS) entry which is preliminary data.</text>
</comment>
<keyword evidence="5" id="KW-1185">Reference proteome</keyword>
<protein>
    <submittedName>
        <fullName evidence="4">Esterase-like activity of phytase family protein</fullName>
    </submittedName>
</protein>
<proteinExistence type="predicted"/>
<dbReference type="EMBL" id="JAPZPY010000006">
    <property type="protein sequence ID" value="MCZ8380159.1"/>
    <property type="molecule type" value="Genomic_DNA"/>
</dbReference>
<gene>
    <name evidence="4" type="ORF">O6P37_14900</name>
</gene>
<name>A0ABT4PUA3_9MYCO</name>
<feature type="signal peptide" evidence="2">
    <location>
        <begin position="1"/>
        <end position="20"/>
    </location>
</feature>
<dbReference type="Proteomes" id="UP001142153">
    <property type="component" value="Unassembled WGS sequence"/>
</dbReference>
<evidence type="ECO:0000313" key="5">
    <source>
        <dbReference type="Proteomes" id="UP001142153"/>
    </source>
</evidence>
<accession>A0ABT4PUA3</accession>
<dbReference type="Pfam" id="PF13449">
    <property type="entry name" value="Phytase-like"/>
    <property type="match status" value="1"/>
</dbReference>
<organism evidence="4 5">
    <name type="scientific">Mycobacterium hippophais</name>
    <dbReference type="NCBI Taxonomy" id="3016340"/>
    <lineage>
        <taxon>Bacteria</taxon>
        <taxon>Bacillati</taxon>
        <taxon>Actinomycetota</taxon>
        <taxon>Actinomycetes</taxon>
        <taxon>Mycobacteriales</taxon>
        <taxon>Mycobacteriaceae</taxon>
        <taxon>Mycobacterium</taxon>
    </lineage>
</organism>
<evidence type="ECO:0000313" key="4">
    <source>
        <dbReference type="EMBL" id="MCZ8380159.1"/>
    </source>
</evidence>
<feature type="chain" id="PRO_5047255426" evidence="2">
    <location>
        <begin position="21"/>
        <end position="532"/>
    </location>
</feature>
<dbReference type="PANTHER" id="PTHR37957">
    <property type="entry name" value="BLR7070 PROTEIN"/>
    <property type="match status" value="1"/>
</dbReference>
<dbReference type="Pfam" id="PF17963">
    <property type="entry name" value="Big_9"/>
    <property type="match status" value="1"/>
</dbReference>
<keyword evidence="2" id="KW-0732">Signal</keyword>